<reference evidence="2" key="1">
    <citation type="journal article" date="2013" name="Environ. Microbiol.">
        <title>Seasonally variable intestinal metagenomes of the red palm weevil (Rhynchophorus ferrugineus).</title>
        <authorList>
            <person name="Jia S."/>
            <person name="Zhang X."/>
            <person name="Zhang G."/>
            <person name="Yin A."/>
            <person name="Zhang S."/>
            <person name="Li F."/>
            <person name="Wang L."/>
            <person name="Zhao D."/>
            <person name="Yun Q."/>
            <person name="Tala"/>
            <person name="Wang J."/>
            <person name="Sun G."/>
            <person name="Baabdullah M."/>
            <person name="Yu X."/>
            <person name="Hu S."/>
            <person name="Al-Mssallem I.S."/>
            <person name="Yu J."/>
        </authorList>
    </citation>
    <scope>NUCLEOTIDE SEQUENCE</scope>
</reference>
<keyword evidence="1" id="KW-1133">Transmembrane helix</keyword>
<organism evidence="2">
    <name type="scientific">uncultured Erwinia sp</name>
    <dbReference type="NCBI Taxonomy" id="246798"/>
    <lineage>
        <taxon>Bacteria</taxon>
        <taxon>Pseudomonadati</taxon>
        <taxon>Pseudomonadota</taxon>
        <taxon>Gammaproteobacteria</taxon>
        <taxon>Enterobacterales</taxon>
        <taxon>Erwiniaceae</taxon>
        <taxon>Erwinia</taxon>
        <taxon>environmental samples</taxon>
    </lineage>
</organism>
<evidence type="ECO:0000256" key="1">
    <source>
        <dbReference type="SAM" id="Phobius"/>
    </source>
</evidence>
<proteinExistence type="predicted"/>
<dbReference type="AlphaFoldDB" id="A0A060C617"/>
<feature type="transmembrane region" description="Helical" evidence="1">
    <location>
        <begin position="12"/>
        <end position="35"/>
    </location>
</feature>
<keyword evidence="1" id="KW-0472">Membrane</keyword>
<keyword evidence="1" id="KW-0812">Transmembrane</keyword>
<sequence>MGNGDGHVQSLILASVLLGMGFQTFLVAFMADLMAANRKLLEDIRFKSANLTYGRYSKEAKEDVRIYPERSNS</sequence>
<name>A0A060C617_9GAMM</name>
<dbReference type="EMBL" id="KF121161">
    <property type="protein sequence ID" value="AIA88445.1"/>
    <property type="molecule type" value="Genomic_DNA"/>
</dbReference>
<protein>
    <submittedName>
        <fullName evidence="2">CAZy families GT2 protein</fullName>
    </submittedName>
</protein>
<accession>A0A060C617</accession>
<evidence type="ECO:0000313" key="2">
    <source>
        <dbReference type="EMBL" id="AIA88445.1"/>
    </source>
</evidence>